<dbReference type="GO" id="GO:0005576">
    <property type="term" value="C:extracellular region"/>
    <property type="evidence" value="ECO:0007669"/>
    <property type="project" value="UniProtKB-SubCell"/>
</dbReference>
<name>A0A1E1KS54_9HELO</name>
<feature type="signal peptide" evidence="8">
    <location>
        <begin position="1"/>
        <end position="16"/>
    </location>
</feature>
<protein>
    <recommendedName>
        <fullName evidence="8">Cutinase</fullName>
        <ecNumber evidence="8">3.1.1.74</ecNumber>
    </recommendedName>
</protein>
<dbReference type="InterPro" id="IPR029058">
    <property type="entry name" value="AB_hydrolase_fold"/>
</dbReference>
<dbReference type="PANTHER" id="PTHR33630:SF13">
    <property type="entry name" value="ACETYLXYLAN ESTERASE"/>
    <property type="match status" value="1"/>
</dbReference>
<dbReference type="SMART" id="SM01110">
    <property type="entry name" value="Cutinase"/>
    <property type="match status" value="1"/>
</dbReference>
<sequence>MFFASALLLAAPVALAAGVDRLATRQSACADTHVFLAKGNNEPYPGRQGKLVNAICSGLASCDYEDIQFYNPVESPYCGSVNEGVANGIAQITAYNQRCPEAKLVLSGYSQGAQIVSDILAGGGGTFFQGCVQTTSAGIDINSAAGRKIAAAMVFGDLRHTANQPYNVLSGAGGQGLFPRSGSQAAALLTYTSVFHDYCVANDPICAGGKVVADHLNYFDIYTDEAAAWVKSQLLKAPSGSAPPPPPPATVTPSPSVSVAPYPTSAYSNGTYPVSSYTAIMPIPTATNTIVVTVPCVTLAPSMVASYTSKYLVAVPTTLTNAPGHATTAAIVPVYPTAIPTGTPSNGTVPVTGGAQGLAFAPVAGSLALVLAGALLMV</sequence>
<dbReference type="AlphaFoldDB" id="A0A1E1KS54"/>
<dbReference type="InterPro" id="IPR000675">
    <property type="entry name" value="Cutinase/axe"/>
</dbReference>
<evidence type="ECO:0000256" key="6">
    <source>
        <dbReference type="ARBA" id="ARBA00022801"/>
    </source>
</evidence>
<evidence type="ECO:0000256" key="7">
    <source>
        <dbReference type="ARBA" id="ARBA00023157"/>
    </source>
</evidence>
<dbReference type="PROSITE" id="PS00931">
    <property type="entry name" value="CUTINASE_2"/>
    <property type="match status" value="1"/>
</dbReference>
<dbReference type="Proteomes" id="UP000178912">
    <property type="component" value="Unassembled WGS sequence"/>
</dbReference>
<dbReference type="InterPro" id="IPR043579">
    <property type="entry name" value="CUTINASE_2"/>
</dbReference>
<keyword evidence="10" id="KW-1185">Reference proteome</keyword>
<keyword evidence="6 8" id="KW-0378">Hydrolase</keyword>
<keyword evidence="3 8" id="KW-0719">Serine esterase</keyword>
<evidence type="ECO:0000256" key="3">
    <source>
        <dbReference type="ARBA" id="ARBA00022487"/>
    </source>
</evidence>
<dbReference type="InterPro" id="IPR043580">
    <property type="entry name" value="CUTINASE_1"/>
</dbReference>
<dbReference type="EMBL" id="FJUX01000048">
    <property type="protein sequence ID" value="CZT00841.1"/>
    <property type="molecule type" value="Genomic_DNA"/>
</dbReference>
<evidence type="ECO:0000256" key="2">
    <source>
        <dbReference type="ARBA" id="ARBA00007534"/>
    </source>
</evidence>
<dbReference type="PANTHER" id="PTHR33630">
    <property type="entry name" value="CUTINASE RV1984C-RELATED-RELATED"/>
    <property type="match status" value="1"/>
</dbReference>
<comment type="function">
    <text evidence="8">Catalyzes the hydrolysis of complex carboxylic polyesters found in the cell wall of plants. Degrades cutin, a macromolecule that forms the structure of the plant cuticle.</text>
</comment>
<evidence type="ECO:0000256" key="5">
    <source>
        <dbReference type="ARBA" id="ARBA00022729"/>
    </source>
</evidence>
<dbReference type="EC" id="3.1.1.74" evidence="8"/>
<keyword evidence="4 8" id="KW-0964">Secreted</keyword>
<keyword evidence="5 8" id="KW-0732">Signal</keyword>
<evidence type="ECO:0000313" key="10">
    <source>
        <dbReference type="Proteomes" id="UP000178912"/>
    </source>
</evidence>
<organism evidence="9 10">
    <name type="scientific">Rhynchosporium agropyri</name>
    <dbReference type="NCBI Taxonomy" id="914238"/>
    <lineage>
        <taxon>Eukaryota</taxon>
        <taxon>Fungi</taxon>
        <taxon>Dikarya</taxon>
        <taxon>Ascomycota</taxon>
        <taxon>Pezizomycotina</taxon>
        <taxon>Leotiomycetes</taxon>
        <taxon>Helotiales</taxon>
        <taxon>Ploettnerulaceae</taxon>
        <taxon>Rhynchosporium</taxon>
    </lineage>
</organism>
<reference evidence="10" key="1">
    <citation type="submission" date="2016-03" db="EMBL/GenBank/DDBJ databases">
        <authorList>
            <person name="Guldener U."/>
        </authorList>
    </citation>
    <scope>NUCLEOTIDE SEQUENCE [LARGE SCALE GENOMIC DNA]</scope>
    <source>
        <strain evidence="10">04CH-RAC-A.6.1</strain>
    </source>
</reference>
<gene>
    <name evidence="9" type="ORF">RAG0_08709</name>
</gene>
<dbReference type="Pfam" id="PF01083">
    <property type="entry name" value="Cutinase"/>
    <property type="match status" value="1"/>
</dbReference>
<evidence type="ECO:0000313" key="9">
    <source>
        <dbReference type="EMBL" id="CZT00841.1"/>
    </source>
</evidence>
<accession>A0A1E1KS54</accession>
<comment type="catalytic activity">
    <reaction evidence="8">
        <text>cutin + H2O = cutin monomers.</text>
        <dbReference type="EC" id="3.1.1.74"/>
    </reaction>
</comment>
<proteinExistence type="inferred from homology"/>
<comment type="subcellular location">
    <subcellularLocation>
        <location evidence="1 8">Secreted</location>
    </subcellularLocation>
</comment>
<keyword evidence="7" id="KW-1015">Disulfide bond</keyword>
<evidence type="ECO:0000256" key="1">
    <source>
        <dbReference type="ARBA" id="ARBA00004613"/>
    </source>
</evidence>
<dbReference type="GO" id="GO:0050525">
    <property type="term" value="F:cutinase activity"/>
    <property type="evidence" value="ECO:0007669"/>
    <property type="project" value="UniProtKB-UniRule"/>
</dbReference>
<dbReference type="OrthoDB" id="2586582at2759"/>
<comment type="similarity">
    <text evidence="2 8">Belongs to the cutinase family.</text>
</comment>
<feature type="chain" id="PRO_5009362699" description="Cutinase" evidence="8">
    <location>
        <begin position="17"/>
        <end position="378"/>
    </location>
</feature>
<dbReference type="SUPFAM" id="SSF53474">
    <property type="entry name" value="alpha/beta-Hydrolases"/>
    <property type="match status" value="1"/>
</dbReference>
<evidence type="ECO:0000256" key="8">
    <source>
        <dbReference type="RuleBase" id="RU361263"/>
    </source>
</evidence>
<dbReference type="Gene3D" id="3.40.50.1820">
    <property type="entry name" value="alpha/beta hydrolase"/>
    <property type="match status" value="1"/>
</dbReference>
<dbReference type="PROSITE" id="PS00155">
    <property type="entry name" value="CUTINASE_1"/>
    <property type="match status" value="1"/>
</dbReference>
<evidence type="ECO:0000256" key="4">
    <source>
        <dbReference type="ARBA" id="ARBA00022525"/>
    </source>
</evidence>